<feature type="compositionally biased region" description="Basic and acidic residues" evidence="2">
    <location>
        <begin position="27"/>
        <end position="42"/>
    </location>
</feature>
<feature type="region of interest" description="Disordered" evidence="2">
    <location>
        <begin position="151"/>
        <end position="204"/>
    </location>
</feature>
<keyword evidence="1" id="KW-0175">Coiled coil</keyword>
<feature type="region of interest" description="Disordered" evidence="2">
    <location>
        <begin position="1"/>
        <end position="56"/>
    </location>
</feature>
<evidence type="ECO:0000256" key="2">
    <source>
        <dbReference type="SAM" id="MobiDB-lite"/>
    </source>
</evidence>
<proteinExistence type="predicted"/>
<feature type="compositionally biased region" description="Polar residues" evidence="2">
    <location>
        <begin position="169"/>
        <end position="186"/>
    </location>
</feature>
<name>A0AAD3D3D3_9STRA</name>
<evidence type="ECO:0000313" key="3">
    <source>
        <dbReference type="EMBL" id="GFH56797.1"/>
    </source>
</evidence>
<feature type="coiled-coil region" evidence="1">
    <location>
        <begin position="122"/>
        <end position="149"/>
    </location>
</feature>
<keyword evidence="4" id="KW-1185">Reference proteome</keyword>
<dbReference type="AlphaFoldDB" id="A0AAD3D3D3"/>
<accession>A0AAD3D3D3</accession>
<dbReference type="Proteomes" id="UP001054902">
    <property type="component" value="Unassembled WGS sequence"/>
</dbReference>
<comment type="caution">
    <text evidence="3">The sequence shown here is derived from an EMBL/GenBank/DDBJ whole genome shotgun (WGS) entry which is preliminary data.</text>
</comment>
<gene>
    <name evidence="3" type="ORF">CTEN210_13273</name>
</gene>
<evidence type="ECO:0000313" key="4">
    <source>
        <dbReference type="Proteomes" id="UP001054902"/>
    </source>
</evidence>
<sequence length="258" mass="30429">MSSRPRNGTTRGYVPQTKSRSNVFLEYRQHQEQIRADSRDESIYSEEDPTLSREREEARAHIQKSSHRYSDLEMMKQLRQEKEDKYYKAVALGLRKPIPGHSDVKLEIMKRRNEKEGGKDRKLLLKNRMKERQQQMDELKKSIRKLETHAKSTREYKNHHGIQQEKSNDLSNTMSYGHYSETSSLRNMRGKDAYDPDEPWDPLNDFQVLRDDFADVVNGAAESILDMPLCGQCKGPRETYSYDVSGDEEEYEDDEYEY</sequence>
<feature type="region of interest" description="Disordered" evidence="2">
    <location>
        <begin position="235"/>
        <end position="258"/>
    </location>
</feature>
<dbReference type="EMBL" id="BLLK01000056">
    <property type="protein sequence ID" value="GFH56797.1"/>
    <property type="molecule type" value="Genomic_DNA"/>
</dbReference>
<feature type="compositionally biased region" description="Polar residues" evidence="2">
    <location>
        <begin position="1"/>
        <end position="22"/>
    </location>
</feature>
<reference evidence="3 4" key="1">
    <citation type="journal article" date="2021" name="Sci. Rep.">
        <title>The genome of the diatom Chaetoceros tenuissimus carries an ancient integrated fragment of an extant virus.</title>
        <authorList>
            <person name="Hongo Y."/>
            <person name="Kimura K."/>
            <person name="Takaki Y."/>
            <person name="Yoshida Y."/>
            <person name="Baba S."/>
            <person name="Kobayashi G."/>
            <person name="Nagasaki K."/>
            <person name="Hano T."/>
            <person name="Tomaru Y."/>
        </authorList>
    </citation>
    <scope>NUCLEOTIDE SEQUENCE [LARGE SCALE GENOMIC DNA]</scope>
    <source>
        <strain evidence="3 4">NIES-3715</strain>
    </source>
</reference>
<feature type="compositionally biased region" description="Basic and acidic residues" evidence="2">
    <location>
        <begin position="151"/>
        <end position="168"/>
    </location>
</feature>
<evidence type="ECO:0000256" key="1">
    <source>
        <dbReference type="SAM" id="Coils"/>
    </source>
</evidence>
<organism evidence="3 4">
    <name type="scientific">Chaetoceros tenuissimus</name>
    <dbReference type="NCBI Taxonomy" id="426638"/>
    <lineage>
        <taxon>Eukaryota</taxon>
        <taxon>Sar</taxon>
        <taxon>Stramenopiles</taxon>
        <taxon>Ochrophyta</taxon>
        <taxon>Bacillariophyta</taxon>
        <taxon>Coscinodiscophyceae</taxon>
        <taxon>Chaetocerotophycidae</taxon>
        <taxon>Chaetocerotales</taxon>
        <taxon>Chaetocerotaceae</taxon>
        <taxon>Chaetoceros</taxon>
    </lineage>
</organism>
<feature type="compositionally biased region" description="Acidic residues" evidence="2">
    <location>
        <begin position="245"/>
        <end position="258"/>
    </location>
</feature>
<protein>
    <submittedName>
        <fullName evidence="3">Uncharacterized protein</fullName>
    </submittedName>
</protein>